<evidence type="ECO:0000313" key="2">
    <source>
        <dbReference type="EMBL" id="OMO97215.1"/>
    </source>
</evidence>
<dbReference type="AlphaFoldDB" id="A0A1R3JQW2"/>
<accession>A0A1R3JQW2</accession>
<protein>
    <submittedName>
        <fullName evidence="2">Uncharacterized protein</fullName>
    </submittedName>
</protein>
<feature type="compositionally biased region" description="Basic residues" evidence="1">
    <location>
        <begin position="46"/>
        <end position="57"/>
    </location>
</feature>
<feature type="compositionally biased region" description="Basic and acidic residues" evidence="1">
    <location>
        <begin position="159"/>
        <end position="172"/>
    </location>
</feature>
<feature type="compositionally biased region" description="Basic and acidic residues" evidence="1">
    <location>
        <begin position="122"/>
        <end position="135"/>
    </location>
</feature>
<evidence type="ECO:0000256" key="1">
    <source>
        <dbReference type="SAM" id="MobiDB-lite"/>
    </source>
</evidence>
<feature type="compositionally biased region" description="Basic and acidic residues" evidence="1">
    <location>
        <begin position="58"/>
        <end position="75"/>
    </location>
</feature>
<feature type="region of interest" description="Disordered" evidence="1">
    <location>
        <begin position="21"/>
        <end position="236"/>
    </location>
</feature>
<dbReference type="Proteomes" id="UP000187203">
    <property type="component" value="Unassembled WGS sequence"/>
</dbReference>
<name>A0A1R3JQW2_9ROSI</name>
<sequence length="295" mass="33884">MSSDGSYRDWSEKYGLSHDEWWVEVRPRKNPKYQGKFDKGNSQIKLNKKRGRPRKQGPKIESEARDHGDYLDHHQQQQLASDHPGREEAAKSNKKRGRSRKQSEARDGDNLDHHQQLATNPDHQEAARDDHHQQPADDPVVDQWILQRVPPKNNGKPISPEKENENGDKAEPSDMQLDLTKESTPLTDATADANDHPQPRFKVLLPEALQEFKKSPGTTKPPKAPSAKKKRASDYKFDFRSPPKKVRWEATFVEETKQCNWEPFVGVRPVPAAIKELWAETFESVTKPKDKTPKE</sequence>
<feature type="compositionally biased region" description="Basic and acidic residues" evidence="1">
    <location>
        <begin position="101"/>
        <end position="115"/>
    </location>
</feature>
<organism evidence="2 3">
    <name type="scientific">Corchorus olitorius</name>
    <dbReference type="NCBI Taxonomy" id="93759"/>
    <lineage>
        <taxon>Eukaryota</taxon>
        <taxon>Viridiplantae</taxon>
        <taxon>Streptophyta</taxon>
        <taxon>Embryophyta</taxon>
        <taxon>Tracheophyta</taxon>
        <taxon>Spermatophyta</taxon>
        <taxon>Magnoliopsida</taxon>
        <taxon>eudicotyledons</taxon>
        <taxon>Gunneridae</taxon>
        <taxon>Pentapetalae</taxon>
        <taxon>rosids</taxon>
        <taxon>malvids</taxon>
        <taxon>Malvales</taxon>
        <taxon>Malvaceae</taxon>
        <taxon>Grewioideae</taxon>
        <taxon>Apeibeae</taxon>
        <taxon>Corchorus</taxon>
    </lineage>
</organism>
<evidence type="ECO:0000313" key="3">
    <source>
        <dbReference type="Proteomes" id="UP000187203"/>
    </source>
</evidence>
<keyword evidence="3" id="KW-1185">Reference proteome</keyword>
<gene>
    <name evidence="2" type="ORF">COLO4_14796</name>
</gene>
<comment type="caution">
    <text evidence="2">The sequence shown here is derived from an EMBL/GenBank/DDBJ whole genome shotgun (WGS) entry which is preliminary data.</text>
</comment>
<proteinExistence type="predicted"/>
<dbReference type="EMBL" id="AWUE01015460">
    <property type="protein sequence ID" value="OMO97215.1"/>
    <property type="molecule type" value="Genomic_DNA"/>
</dbReference>
<reference evidence="3" key="1">
    <citation type="submission" date="2013-09" db="EMBL/GenBank/DDBJ databases">
        <title>Corchorus olitorius genome sequencing.</title>
        <authorList>
            <person name="Alam M."/>
            <person name="Haque M.S."/>
            <person name="Islam M.S."/>
            <person name="Emdad E.M."/>
            <person name="Islam M.M."/>
            <person name="Ahmed B."/>
            <person name="Halim A."/>
            <person name="Hossen Q.M.M."/>
            <person name="Hossain M.Z."/>
            <person name="Ahmed R."/>
            <person name="Khan M.M."/>
            <person name="Islam R."/>
            <person name="Rashid M.M."/>
            <person name="Khan S.A."/>
            <person name="Rahman M.S."/>
            <person name="Alam M."/>
            <person name="Yahiya A.S."/>
            <person name="Khan M.S."/>
            <person name="Azam M.S."/>
            <person name="Haque T."/>
            <person name="Lashkar M.Z.H."/>
            <person name="Akhand A.I."/>
            <person name="Morshed G."/>
            <person name="Roy S."/>
            <person name="Uddin K.S."/>
            <person name="Rabeya T."/>
            <person name="Hossain A.S."/>
            <person name="Chowdhury A."/>
            <person name="Snigdha A.R."/>
            <person name="Mortoza M.S."/>
            <person name="Matin S.A."/>
            <person name="Hoque S.M.E."/>
            <person name="Islam M.K."/>
            <person name="Roy D.K."/>
            <person name="Haider R."/>
            <person name="Moosa M.M."/>
            <person name="Elias S.M."/>
            <person name="Hasan A.M."/>
            <person name="Jahan S."/>
            <person name="Shafiuddin M."/>
            <person name="Mahmood N."/>
            <person name="Shommy N.S."/>
        </authorList>
    </citation>
    <scope>NUCLEOTIDE SEQUENCE [LARGE SCALE GENOMIC DNA]</scope>
    <source>
        <strain evidence="3">cv. O-4</strain>
    </source>
</reference>